<dbReference type="AlphaFoldDB" id="A0A448ZKC1"/>
<keyword evidence="3" id="KW-1185">Reference proteome</keyword>
<feature type="transmembrane region" description="Helical" evidence="1">
    <location>
        <begin position="112"/>
        <end position="131"/>
    </location>
</feature>
<proteinExistence type="predicted"/>
<sequence length="144" mass="16302">MFRISPKSLTGWLLHVSISGMFSGSFLNGDPYINWYISGAHTQPSRSKMIAFGSIFAKFLCRSLAYSVCRLRHPFFVVARKVRCLSIVVDRVVFGARNAMVSRAEKTNSKDVSLAIMLNTVLLLIVPSWNFQVGDLFFSRRYVL</sequence>
<protein>
    <submittedName>
        <fullName evidence="2">Uncharacterized protein</fullName>
    </submittedName>
</protein>
<dbReference type="EMBL" id="CAACVS010000442">
    <property type="protein sequence ID" value="VEU42471.1"/>
    <property type="molecule type" value="Genomic_DNA"/>
</dbReference>
<evidence type="ECO:0000313" key="3">
    <source>
        <dbReference type="Proteomes" id="UP000291116"/>
    </source>
</evidence>
<keyword evidence="1" id="KW-0812">Transmembrane</keyword>
<name>A0A448ZKC1_9STRA</name>
<gene>
    <name evidence="2" type="ORF">PSNMU_V1.4_AUG-EV-PASAV3_0094330</name>
</gene>
<evidence type="ECO:0000256" key="1">
    <source>
        <dbReference type="SAM" id="Phobius"/>
    </source>
</evidence>
<reference evidence="2 3" key="1">
    <citation type="submission" date="2019-01" db="EMBL/GenBank/DDBJ databases">
        <authorList>
            <person name="Ferrante I. M."/>
        </authorList>
    </citation>
    <scope>NUCLEOTIDE SEQUENCE [LARGE SCALE GENOMIC DNA]</scope>
    <source>
        <strain evidence="2 3">B856</strain>
    </source>
</reference>
<evidence type="ECO:0000313" key="2">
    <source>
        <dbReference type="EMBL" id="VEU42471.1"/>
    </source>
</evidence>
<keyword evidence="1" id="KW-0472">Membrane</keyword>
<dbReference type="Proteomes" id="UP000291116">
    <property type="component" value="Unassembled WGS sequence"/>
</dbReference>
<accession>A0A448ZKC1</accession>
<keyword evidence="1" id="KW-1133">Transmembrane helix</keyword>
<organism evidence="2 3">
    <name type="scientific">Pseudo-nitzschia multistriata</name>
    <dbReference type="NCBI Taxonomy" id="183589"/>
    <lineage>
        <taxon>Eukaryota</taxon>
        <taxon>Sar</taxon>
        <taxon>Stramenopiles</taxon>
        <taxon>Ochrophyta</taxon>
        <taxon>Bacillariophyta</taxon>
        <taxon>Bacillariophyceae</taxon>
        <taxon>Bacillariophycidae</taxon>
        <taxon>Bacillariales</taxon>
        <taxon>Bacillariaceae</taxon>
        <taxon>Pseudo-nitzschia</taxon>
    </lineage>
</organism>